<dbReference type="GO" id="GO:0006310">
    <property type="term" value="P:DNA recombination"/>
    <property type="evidence" value="ECO:0007669"/>
    <property type="project" value="UniProtKB-KW"/>
</dbReference>
<evidence type="ECO:0000256" key="3">
    <source>
        <dbReference type="ARBA" id="ARBA00023125"/>
    </source>
</evidence>
<accession>A0AAJ1SDU7</accession>
<reference evidence="8" key="1">
    <citation type="submission" date="2023-06" db="EMBL/GenBank/DDBJ databases">
        <title>Identification of two novel mycobacterium reveal diversities and complexities of Mycobacterium gordonae clade.</title>
        <authorList>
            <person name="Matsumoto Y."/>
            <person name="Nakamura S."/>
            <person name="Motooka D."/>
            <person name="Fukushima K."/>
        </authorList>
    </citation>
    <scope>NUCLEOTIDE SEQUENCE</scope>
    <source>
        <strain evidence="8">TY812</strain>
    </source>
</reference>
<dbReference type="NCBIfam" id="TIGR01766">
    <property type="entry name" value="IS200/IS605 family accessory protein TnpB-like domain"/>
    <property type="match status" value="1"/>
</dbReference>
<organism evidence="8 9">
    <name type="scientific">Mycobacterium paragordonae</name>
    <dbReference type="NCBI Taxonomy" id="1389713"/>
    <lineage>
        <taxon>Bacteria</taxon>
        <taxon>Bacillati</taxon>
        <taxon>Actinomycetota</taxon>
        <taxon>Actinomycetes</taxon>
        <taxon>Mycobacteriales</taxon>
        <taxon>Mycobacteriaceae</taxon>
        <taxon>Mycobacterium</taxon>
    </lineage>
</organism>
<dbReference type="EMBL" id="JAUFSA010000006">
    <property type="protein sequence ID" value="MDP7739559.1"/>
    <property type="molecule type" value="Genomic_DNA"/>
</dbReference>
<keyword evidence="3" id="KW-0238">DNA-binding</keyword>
<name>A0AAJ1SDU7_9MYCO</name>
<proteinExistence type="inferred from homology"/>
<keyword evidence="2" id="KW-0815">Transposition</keyword>
<dbReference type="GO" id="GO:0032196">
    <property type="term" value="P:transposition"/>
    <property type="evidence" value="ECO:0007669"/>
    <property type="project" value="UniProtKB-KW"/>
</dbReference>
<dbReference type="RefSeq" id="WP_306255981.1">
    <property type="nucleotide sequence ID" value="NZ_JAUFSA010000006.1"/>
</dbReference>
<gene>
    <name evidence="8" type="ORF">QXL92_33050</name>
</gene>
<evidence type="ECO:0000259" key="7">
    <source>
        <dbReference type="Pfam" id="PF07282"/>
    </source>
</evidence>
<dbReference type="Proteomes" id="UP001229081">
    <property type="component" value="Unassembled WGS sequence"/>
</dbReference>
<dbReference type="InterPro" id="IPR001959">
    <property type="entry name" value="Transposase"/>
</dbReference>
<evidence type="ECO:0000259" key="6">
    <source>
        <dbReference type="Pfam" id="PF01385"/>
    </source>
</evidence>
<evidence type="ECO:0000256" key="1">
    <source>
        <dbReference type="ARBA" id="ARBA00008761"/>
    </source>
</evidence>
<evidence type="ECO:0000256" key="2">
    <source>
        <dbReference type="ARBA" id="ARBA00022578"/>
    </source>
</evidence>
<dbReference type="NCBIfam" id="NF040570">
    <property type="entry name" value="guided_TnpB"/>
    <property type="match status" value="1"/>
</dbReference>
<evidence type="ECO:0000313" key="9">
    <source>
        <dbReference type="Proteomes" id="UP001229081"/>
    </source>
</evidence>
<evidence type="ECO:0000256" key="4">
    <source>
        <dbReference type="ARBA" id="ARBA00023172"/>
    </source>
</evidence>
<protein>
    <submittedName>
        <fullName evidence="8">Transposase</fullName>
    </submittedName>
</protein>
<evidence type="ECO:0000256" key="5">
    <source>
        <dbReference type="SAM" id="MobiDB-lite"/>
    </source>
</evidence>
<feature type="region of interest" description="Disordered" evidence="5">
    <location>
        <begin position="459"/>
        <end position="505"/>
    </location>
</feature>
<feature type="domain" description="Cas12f1-like TNB" evidence="7">
    <location>
        <begin position="380"/>
        <end position="444"/>
    </location>
</feature>
<dbReference type="AlphaFoldDB" id="A0AAJ1SDU7"/>
<comment type="similarity">
    <text evidence="1">In the C-terminal section; belongs to the transposase 35 family.</text>
</comment>
<dbReference type="Pfam" id="PF01385">
    <property type="entry name" value="OrfB_IS605"/>
    <property type="match status" value="1"/>
</dbReference>
<keyword evidence="4" id="KW-0233">DNA recombination</keyword>
<sequence length="505" mass="55499">MSQQVKITRARLHGSAVYLGDVTGADGTAAPVWSANPDEVVGWLCDGFRFRFNQRRSTRCRYLTCQDRDGDRVMVIDPAGEPVLIPIGRTVTDITDAQARRQHSFLAAMPGYVLEATLKTEVTDWFSAGKRRKTNKAAGRRPGAMPGFRRKDSDQRFVCWFNGGRNAVFTKTGRRSGVVTISGANPRTHRAPGRAADGKPHKLGWKITLHVRLSQPIRAYTSVRVNWTRRELVFVNEPLPVTGKVNTGEVVGIDRGVAHTAADDRGRFYDAPQTAGLDRQRKFHQRRMAKSRVIAAREGRRYSGSRRYQAHKTAAADLAARQARVRDDFAHKLSTQLVREHDFIGIEALHLDRMTRRGKGIGAAAKRGLNRVLQNAALARLAKHIEYKSKLAGVTFVEVPAAYTSQRCHQCGHTARENRESQAVFSCKACSWTGNADTNAAVNVREEALTRWAAQRTEQLAGTSGEKPGGVAVSQAGSKSKTDPHTGPAPGPAASAMNRKPPEAA</sequence>
<feature type="domain" description="Probable transposase IS891/IS1136/IS1341" evidence="6">
    <location>
        <begin position="242"/>
        <end position="356"/>
    </location>
</feature>
<dbReference type="GO" id="GO:0003677">
    <property type="term" value="F:DNA binding"/>
    <property type="evidence" value="ECO:0007669"/>
    <property type="project" value="UniProtKB-KW"/>
</dbReference>
<comment type="caution">
    <text evidence="8">The sequence shown here is derived from an EMBL/GenBank/DDBJ whole genome shotgun (WGS) entry which is preliminary data.</text>
</comment>
<evidence type="ECO:0000313" key="8">
    <source>
        <dbReference type="EMBL" id="MDP7739559.1"/>
    </source>
</evidence>
<dbReference type="InterPro" id="IPR010095">
    <property type="entry name" value="Cas12f1-like_TNB"/>
</dbReference>
<dbReference type="Pfam" id="PF07282">
    <property type="entry name" value="Cas12f1-like_TNB"/>
    <property type="match status" value="1"/>
</dbReference>